<keyword evidence="2" id="KW-0732">Signal</keyword>
<proteinExistence type="predicted"/>
<evidence type="ECO:0000256" key="1">
    <source>
        <dbReference type="SAM" id="MobiDB-lite"/>
    </source>
</evidence>
<feature type="signal peptide" evidence="2">
    <location>
        <begin position="1"/>
        <end position="22"/>
    </location>
</feature>
<dbReference type="RefSeq" id="WP_380863325.1">
    <property type="nucleotide sequence ID" value="NZ_JBHRXV010000011.1"/>
</dbReference>
<sequence length="109" mass="11546">MRHLILLSAAALLAACDGTAENAGEVTDAKNGEAAVVGQGPAERMGARLDAARESAEAAVEAKADALRDKADLDAEKLEAQADRFEERAKQVRDEAKEAAKQLEESVER</sequence>
<protein>
    <recommendedName>
        <fullName evidence="5">Lipoprotein</fullName>
    </recommendedName>
</protein>
<keyword evidence="4" id="KW-1185">Reference proteome</keyword>
<feature type="region of interest" description="Disordered" evidence="1">
    <location>
        <begin position="89"/>
        <end position="109"/>
    </location>
</feature>
<evidence type="ECO:0000313" key="3">
    <source>
        <dbReference type="EMBL" id="MFC3714157.1"/>
    </source>
</evidence>
<dbReference type="EMBL" id="JBHRXV010000011">
    <property type="protein sequence ID" value="MFC3714157.1"/>
    <property type="molecule type" value="Genomic_DNA"/>
</dbReference>
<dbReference type="PROSITE" id="PS51257">
    <property type="entry name" value="PROKAR_LIPOPROTEIN"/>
    <property type="match status" value="1"/>
</dbReference>
<name>A0ABV7XGT0_9SPHN</name>
<accession>A0ABV7XGT0</accession>
<evidence type="ECO:0000313" key="4">
    <source>
        <dbReference type="Proteomes" id="UP001595615"/>
    </source>
</evidence>
<gene>
    <name evidence="3" type="ORF">ACFOMD_16420</name>
</gene>
<dbReference type="Proteomes" id="UP001595615">
    <property type="component" value="Unassembled WGS sequence"/>
</dbReference>
<organism evidence="3 4">
    <name type="scientific">Sphingoaurantiacus capsulatus</name>
    <dbReference type="NCBI Taxonomy" id="1771310"/>
    <lineage>
        <taxon>Bacteria</taxon>
        <taxon>Pseudomonadati</taxon>
        <taxon>Pseudomonadota</taxon>
        <taxon>Alphaproteobacteria</taxon>
        <taxon>Sphingomonadales</taxon>
        <taxon>Sphingosinicellaceae</taxon>
        <taxon>Sphingoaurantiacus</taxon>
    </lineage>
</organism>
<evidence type="ECO:0000256" key="2">
    <source>
        <dbReference type="SAM" id="SignalP"/>
    </source>
</evidence>
<feature type="chain" id="PRO_5045888077" description="Lipoprotein" evidence="2">
    <location>
        <begin position="23"/>
        <end position="109"/>
    </location>
</feature>
<reference evidence="4" key="1">
    <citation type="journal article" date="2019" name="Int. J. Syst. Evol. Microbiol.">
        <title>The Global Catalogue of Microorganisms (GCM) 10K type strain sequencing project: providing services to taxonomists for standard genome sequencing and annotation.</title>
        <authorList>
            <consortium name="The Broad Institute Genomics Platform"/>
            <consortium name="The Broad Institute Genome Sequencing Center for Infectious Disease"/>
            <person name="Wu L."/>
            <person name="Ma J."/>
        </authorList>
    </citation>
    <scope>NUCLEOTIDE SEQUENCE [LARGE SCALE GENOMIC DNA]</scope>
    <source>
        <strain evidence="4">KCTC 42644</strain>
    </source>
</reference>
<comment type="caution">
    <text evidence="3">The sequence shown here is derived from an EMBL/GenBank/DDBJ whole genome shotgun (WGS) entry which is preliminary data.</text>
</comment>
<evidence type="ECO:0008006" key="5">
    <source>
        <dbReference type="Google" id="ProtNLM"/>
    </source>
</evidence>